<protein>
    <submittedName>
        <fullName evidence="8">YbfB/YjiJ family MFS transporter</fullName>
    </submittedName>
</protein>
<dbReference type="InterPro" id="IPR020846">
    <property type="entry name" value="MFS_dom"/>
</dbReference>
<evidence type="ECO:0000313" key="9">
    <source>
        <dbReference type="Proteomes" id="UP001329915"/>
    </source>
</evidence>
<dbReference type="GO" id="GO:0022857">
    <property type="term" value="F:transmembrane transporter activity"/>
    <property type="evidence" value="ECO:0007669"/>
    <property type="project" value="InterPro"/>
</dbReference>
<feature type="transmembrane region" description="Helical" evidence="6">
    <location>
        <begin position="25"/>
        <end position="47"/>
    </location>
</feature>
<evidence type="ECO:0000256" key="6">
    <source>
        <dbReference type="SAM" id="Phobius"/>
    </source>
</evidence>
<feature type="transmembrane region" description="Helical" evidence="6">
    <location>
        <begin position="145"/>
        <end position="165"/>
    </location>
</feature>
<accession>A0AAU0UMF7</accession>
<proteinExistence type="predicted"/>
<dbReference type="PANTHER" id="PTHR23537">
    <property type="match status" value="1"/>
</dbReference>
<keyword evidence="5 6" id="KW-0472">Membrane</keyword>
<dbReference type="SUPFAM" id="SSF103473">
    <property type="entry name" value="MFS general substrate transporter"/>
    <property type="match status" value="1"/>
</dbReference>
<dbReference type="Proteomes" id="UP001329915">
    <property type="component" value="Chromosome"/>
</dbReference>
<keyword evidence="4 6" id="KW-1133">Transmembrane helix</keyword>
<dbReference type="PROSITE" id="PS50850">
    <property type="entry name" value="MFS"/>
    <property type="match status" value="1"/>
</dbReference>
<feature type="transmembrane region" description="Helical" evidence="6">
    <location>
        <begin position="81"/>
        <end position="105"/>
    </location>
</feature>
<feature type="transmembrane region" description="Helical" evidence="6">
    <location>
        <begin position="254"/>
        <end position="271"/>
    </location>
</feature>
<evidence type="ECO:0000259" key="7">
    <source>
        <dbReference type="PROSITE" id="PS50850"/>
    </source>
</evidence>
<keyword evidence="2" id="KW-0813">Transport</keyword>
<sequence>MGISRFAYTPIFPLMKLEFSFTDKFAGYLASINYFGYLLGALAGGAIKWPQDRTKSLRLFLTANIISIVAMGLTVDYSYWFILRFIAGLTSGIVFVLIASIIMDFIAQNGLPSWAGLLYGGVGLGIFISGLLVPLFNFYGGWQSAWLGLGVLSIILGTLTWLWVFDERTEIKSQTTNQQNATKSISLPWLIMSYGLEGLGYIVSGTFLVAIINALRGFSSFSSSISWAFVGIAAAPSCILWVKMANRWGHIAMLKLAYFIQVIGISLPLVLPNGFGAIMGALLFGGTFMGITTITLSIARNMYPTQSSKVIGYLTFVYAIGQMIGPIVAGFLTTQTGSYGAAIIFASVVVFLAIILLTFGTSDLRVYLSPKNKLREDEL</sequence>
<reference evidence="8 9" key="1">
    <citation type="submission" date="2023-04" db="EMBL/GenBank/DDBJ databases">
        <authorList>
            <person name="Hsu D."/>
        </authorList>
    </citation>
    <scope>NUCLEOTIDE SEQUENCE [LARGE SCALE GENOMIC DNA]</scope>
    <source>
        <strain evidence="8 9">MK1</strain>
    </source>
</reference>
<feature type="transmembrane region" description="Helical" evidence="6">
    <location>
        <begin position="310"/>
        <end position="332"/>
    </location>
</feature>
<name>A0AAU0UMF7_9FIRM</name>
<feature type="transmembrane region" description="Helical" evidence="6">
    <location>
        <begin position="338"/>
        <end position="359"/>
    </location>
</feature>
<evidence type="ECO:0000256" key="5">
    <source>
        <dbReference type="ARBA" id="ARBA00023136"/>
    </source>
</evidence>
<feature type="transmembrane region" description="Helical" evidence="6">
    <location>
        <begin position="117"/>
        <end position="139"/>
    </location>
</feature>
<feature type="transmembrane region" description="Helical" evidence="6">
    <location>
        <begin position="59"/>
        <end position="75"/>
    </location>
</feature>
<dbReference type="GO" id="GO:0005886">
    <property type="term" value="C:plasma membrane"/>
    <property type="evidence" value="ECO:0007669"/>
    <property type="project" value="UniProtKB-SubCell"/>
</dbReference>
<dbReference type="Gene3D" id="1.20.1250.20">
    <property type="entry name" value="MFS general substrate transporter like domains"/>
    <property type="match status" value="2"/>
</dbReference>
<evidence type="ECO:0000256" key="4">
    <source>
        <dbReference type="ARBA" id="ARBA00022989"/>
    </source>
</evidence>
<dbReference type="PANTHER" id="PTHR23537:SF1">
    <property type="entry name" value="SUGAR TRANSPORTER"/>
    <property type="match status" value="1"/>
</dbReference>
<feature type="transmembrane region" description="Helical" evidence="6">
    <location>
        <begin position="277"/>
        <end position="298"/>
    </location>
</feature>
<dbReference type="InterPro" id="IPR010645">
    <property type="entry name" value="MFS_4"/>
</dbReference>
<evidence type="ECO:0000256" key="3">
    <source>
        <dbReference type="ARBA" id="ARBA00022692"/>
    </source>
</evidence>
<comment type="subcellular location">
    <subcellularLocation>
        <location evidence="1">Cell membrane</location>
        <topology evidence="1">Multi-pass membrane protein</topology>
    </subcellularLocation>
</comment>
<keyword evidence="9" id="KW-1185">Reference proteome</keyword>
<dbReference type="EMBL" id="CP121694">
    <property type="protein sequence ID" value="WRO21049.1"/>
    <property type="molecule type" value="Genomic_DNA"/>
</dbReference>
<evidence type="ECO:0000256" key="2">
    <source>
        <dbReference type="ARBA" id="ARBA00022448"/>
    </source>
</evidence>
<feature type="transmembrane region" description="Helical" evidence="6">
    <location>
        <begin position="186"/>
        <end position="212"/>
    </location>
</feature>
<keyword evidence="3 6" id="KW-0812">Transmembrane</keyword>
<dbReference type="RefSeq" id="WP_366924872.1">
    <property type="nucleotide sequence ID" value="NZ_CP121694.1"/>
</dbReference>
<feature type="transmembrane region" description="Helical" evidence="6">
    <location>
        <begin position="224"/>
        <end position="242"/>
    </location>
</feature>
<dbReference type="InterPro" id="IPR036259">
    <property type="entry name" value="MFS_trans_sf"/>
</dbReference>
<feature type="domain" description="Major facilitator superfamily (MFS) profile" evidence="7">
    <location>
        <begin position="1"/>
        <end position="365"/>
    </location>
</feature>
<evidence type="ECO:0000313" key="8">
    <source>
        <dbReference type="EMBL" id="WRO21049.1"/>
    </source>
</evidence>
<gene>
    <name evidence="8" type="ORF">MFMK1_000843</name>
</gene>
<dbReference type="Pfam" id="PF06779">
    <property type="entry name" value="MFS_4"/>
    <property type="match status" value="1"/>
</dbReference>
<organism evidence="8 9">
    <name type="scientific">Metallumcola ferriviriculae</name>
    <dbReference type="NCBI Taxonomy" id="3039180"/>
    <lineage>
        <taxon>Bacteria</taxon>
        <taxon>Bacillati</taxon>
        <taxon>Bacillota</taxon>
        <taxon>Clostridia</taxon>
        <taxon>Neomoorellales</taxon>
        <taxon>Desulfitibacteraceae</taxon>
        <taxon>Metallumcola</taxon>
    </lineage>
</organism>
<evidence type="ECO:0000256" key="1">
    <source>
        <dbReference type="ARBA" id="ARBA00004651"/>
    </source>
</evidence>
<dbReference type="KEGG" id="dbc:MFMK1_000843"/>
<dbReference type="AlphaFoldDB" id="A0AAU0UMF7"/>